<keyword evidence="2" id="KW-1185">Reference proteome</keyword>
<dbReference type="Pfam" id="PF24336">
    <property type="entry name" value="DUF7504"/>
    <property type="match status" value="1"/>
</dbReference>
<protein>
    <submittedName>
        <fullName evidence="1">Uncharacterized protein</fullName>
    </submittedName>
</protein>
<evidence type="ECO:0000313" key="1">
    <source>
        <dbReference type="EMBL" id="MFC6726068.1"/>
    </source>
</evidence>
<dbReference type="AlphaFoldDB" id="A0ABD5S2Z4"/>
<name>A0ABD5S2Z4_9EURY</name>
<dbReference type="InterPro" id="IPR055927">
    <property type="entry name" value="DUF7504"/>
</dbReference>
<reference evidence="1 2" key="1">
    <citation type="journal article" date="2019" name="Int. J. Syst. Evol. Microbiol.">
        <title>The Global Catalogue of Microorganisms (GCM) 10K type strain sequencing project: providing services to taxonomists for standard genome sequencing and annotation.</title>
        <authorList>
            <consortium name="The Broad Institute Genomics Platform"/>
            <consortium name="The Broad Institute Genome Sequencing Center for Infectious Disease"/>
            <person name="Wu L."/>
            <person name="Ma J."/>
        </authorList>
    </citation>
    <scope>NUCLEOTIDE SEQUENCE [LARGE SCALE GENOMIC DNA]</scope>
    <source>
        <strain evidence="1 2">NBRC 111368</strain>
    </source>
</reference>
<feature type="non-terminal residue" evidence="1">
    <location>
        <position position="1"/>
    </location>
</feature>
<dbReference type="EMBL" id="JBHSWU010000869">
    <property type="protein sequence ID" value="MFC6726068.1"/>
    <property type="molecule type" value="Genomic_DNA"/>
</dbReference>
<gene>
    <name evidence="1" type="ORF">ACFQE1_17200</name>
</gene>
<organism evidence="1 2">
    <name type="scientific">Halobium palmae</name>
    <dbReference type="NCBI Taxonomy" id="1776492"/>
    <lineage>
        <taxon>Archaea</taxon>
        <taxon>Methanobacteriati</taxon>
        <taxon>Methanobacteriota</taxon>
        <taxon>Stenosarchaea group</taxon>
        <taxon>Halobacteria</taxon>
        <taxon>Halobacteriales</taxon>
        <taxon>Haloferacaceae</taxon>
        <taxon>Halobium</taxon>
    </lineage>
</organism>
<evidence type="ECO:0000313" key="2">
    <source>
        <dbReference type="Proteomes" id="UP001596328"/>
    </source>
</evidence>
<proteinExistence type="predicted"/>
<comment type="caution">
    <text evidence="1">The sequence shown here is derived from an EMBL/GenBank/DDBJ whole genome shotgun (WGS) entry which is preliminary data.</text>
</comment>
<accession>A0ABD5S2Z4</accession>
<dbReference type="Proteomes" id="UP001596328">
    <property type="component" value="Unassembled WGS sequence"/>
</dbReference>
<sequence>EPVEPVGPAASGAEVPWARDSDRPWYSRTAPYDLSTAARHVHVHLSRFETSDPEPSEIRVCLDPLDELASVTDGAAFRRFVEVVTNRVRMARGMGHYHLSAGVDDGIPDDVASLFDATVETRTVESDDGVETHQRWTLHADDVVTDWLPL</sequence>